<evidence type="ECO:0000256" key="1">
    <source>
        <dbReference type="SAM" id="MobiDB-lite"/>
    </source>
</evidence>
<reference evidence="2 3" key="1">
    <citation type="submission" date="2023-05" db="EMBL/GenBank/DDBJ databases">
        <title>B98-5 Cell Line De Novo Hybrid Assembly: An Optical Mapping Approach.</title>
        <authorList>
            <person name="Kananen K."/>
            <person name="Auerbach J.A."/>
            <person name="Kautto E."/>
            <person name="Blachly J.S."/>
        </authorList>
    </citation>
    <scope>NUCLEOTIDE SEQUENCE [LARGE SCALE GENOMIC DNA]</scope>
    <source>
        <strain evidence="2">B95-8</strain>
        <tissue evidence="2">Cell line</tissue>
    </source>
</reference>
<keyword evidence="3" id="KW-1185">Reference proteome</keyword>
<protein>
    <submittedName>
        <fullName evidence="2">Uncharacterized protein</fullName>
    </submittedName>
</protein>
<gene>
    <name evidence="2" type="ORF">P7K49_025792</name>
</gene>
<accession>A0ABQ9UJL9</accession>
<evidence type="ECO:0000313" key="3">
    <source>
        <dbReference type="Proteomes" id="UP001266305"/>
    </source>
</evidence>
<comment type="caution">
    <text evidence="2">The sequence shown here is derived from an EMBL/GenBank/DDBJ whole genome shotgun (WGS) entry which is preliminary data.</text>
</comment>
<dbReference type="Proteomes" id="UP001266305">
    <property type="component" value="Unassembled WGS sequence"/>
</dbReference>
<feature type="region of interest" description="Disordered" evidence="1">
    <location>
        <begin position="159"/>
        <end position="186"/>
    </location>
</feature>
<sequence>MSAAEMARMVKATGTLFPTRPIRNSATATGISIPRAAVNVAGKGNVSLLNQEVPCFSADEYVLLLAMSESLKMLSPSATSAVPDQVKKADERSSGMLASEETIQGASYGFTLSINRASCPLPSSQPYEEEESCSLAIEASLELQFRRWERGGSTNYTMEGVVCSKDHSPEEEDDPHQQRCSGKGSE</sequence>
<dbReference type="EMBL" id="JASSZA010000012">
    <property type="protein sequence ID" value="KAK2096758.1"/>
    <property type="molecule type" value="Genomic_DNA"/>
</dbReference>
<evidence type="ECO:0000313" key="2">
    <source>
        <dbReference type="EMBL" id="KAK2096758.1"/>
    </source>
</evidence>
<proteinExistence type="predicted"/>
<name>A0ABQ9UJL9_SAGOE</name>
<organism evidence="2 3">
    <name type="scientific">Saguinus oedipus</name>
    <name type="common">Cotton-top tamarin</name>
    <name type="synonym">Oedipomidas oedipus</name>
    <dbReference type="NCBI Taxonomy" id="9490"/>
    <lineage>
        <taxon>Eukaryota</taxon>
        <taxon>Metazoa</taxon>
        <taxon>Chordata</taxon>
        <taxon>Craniata</taxon>
        <taxon>Vertebrata</taxon>
        <taxon>Euteleostomi</taxon>
        <taxon>Mammalia</taxon>
        <taxon>Eutheria</taxon>
        <taxon>Euarchontoglires</taxon>
        <taxon>Primates</taxon>
        <taxon>Haplorrhini</taxon>
        <taxon>Platyrrhini</taxon>
        <taxon>Cebidae</taxon>
        <taxon>Callitrichinae</taxon>
        <taxon>Saguinus</taxon>
    </lineage>
</organism>